<sequence>MIKKFILQYLIPVIVIFSLTAACILLIVNVSPKKKENSLYEVNVTHDGLVQTIACYLVRPIIESVFDRYIEKNGLADYLNAQKEAMAQELLNFQDINHGNGNEAFCGQKVSLQVHKVSNTHFSPFFIEDITLEIGKERLKELSLGVIGMREGGERMILASNNSYYVKLIKVHNVYPSDAIMIFDNLINRTGKSVKCGDHVVIKYNIKKHNGKLQVENKILEFTVGDKQVPLAIELGVIGMKMGNNRTIISSPDILTVTNNIPVNMADFDKENISIITLSLEQ</sequence>
<proteinExistence type="inferred from homology"/>
<feature type="transmembrane region" description="Helical" evidence="7">
    <location>
        <begin position="6"/>
        <end position="28"/>
    </location>
</feature>
<evidence type="ECO:0000256" key="6">
    <source>
        <dbReference type="RuleBase" id="RU003915"/>
    </source>
</evidence>
<dbReference type="EC" id="5.2.1.8" evidence="6"/>
<dbReference type="AlphaFoldDB" id="A0A1E7QJE6"/>
<evidence type="ECO:0000256" key="5">
    <source>
        <dbReference type="PROSITE-ProRule" id="PRU00277"/>
    </source>
</evidence>
<keyword evidence="7" id="KW-1133">Transmembrane helix</keyword>
<keyword evidence="10" id="KW-1185">Reference proteome</keyword>
<reference evidence="9 10" key="1">
    <citation type="submission" date="2016-09" db="EMBL/GenBank/DDBJ databases">
        <title>Genomic evidence for plant-parasitic nematodes as the earliest Wolbachia hosts.</title>
        <authorList>
            <person name="Brown A.M."/>
            <person name="Wasala S.K."/>
            <person name="Howe D.K."/>
            <person name="Peetz A.B."/>
            <person name="Zasada I.A."/>
            <person name="Denver D.R."/>
        </authorList>
    </citation>
    <scope>NUCLEOTIDE SEQUENCE [LARGE SCALE GENOMIC DNA]</scope>
    <source>
        <strain evidence="10">wPpe</strain>
    </source>
</reference>
<comment type="catalytic activity">
    <reaction evidence="1 5 6">
        <text>[protein]-peptidylproline (omega=180) = [protein]-peptidylproline (omega=0)</text>
        <dbReference type="Rhea" id="RHEA:16237"/>
        <dbReference type="Rhea" id="RHEA-COMP:10747"/>
        <dbReference type="Rhea" id="RHEA-COMP:10748"/>
        <dbReference type="ChEBI" id="CHEBI:83833"/>
        <dbReference type="ChEBI" id="CHEBI:83834"/>
        <dbReference type="EC" id="5.2.1.8"/>
    </reaction>
</comment>
<evidence type="ECO:0000256" key="1">
    <source>
        <dbReference type="ARBA" id="ARBA00000971"/>
    </source>
</evidence>
<dbReference type="GO" id="GO:0003755">
    <property type="term" value="F:peptidyl-prolyl cis-trans isomerase activity"/>
    <property type="evidence" value="ECO:0007669"/>
    <property type="project" value="UniProtKB-UniRule"/>
</dbReference>
<dbReference type="RefSeq" id="WP_070065208.1">
    <property type="nucleotide sequence ID" value="NZ_MJMG01000008.1"/>
</dbReference>
<comment type="similarity">
    <text evidence="2 6">Belongs to the FKBP-type PPIase family.</text>
</comment>
<dbReference type="PANTHER" id="PTHR43811:SF19">
    <property type="entry name" value="39 KDA FK506-BINDING NUCLEAR PROTEIN"/>
    <property type="match status" value="1"/>
</dbReference>
<evidence type="ECO:0000313" key="9">
    <source>
        <dbReference type="EMBL" id="OEY86590.1"/>
    </source>
</evidence>
<keyword evidence="4 5" id="KW-0413">Isomerase</keyword>
<protein>
    <recommendedName>
        <fullName evidence="6">Peptidyl-prolyl cis-trans isomerase</fullName>
        <ecNumber evidence="6">5.2.1.8</ecNumber>
    </recommendedName>
</protein>
<keyword evidence="7" id="KW-0472">Membrane</keyword>
<evidence type="ECO:0000313" key="10">
    <source>
        <dbReference type="Proteomes" id="UP000175679"/>
    </source>
</evidence>
<dbReference type="PROSITE" id="PS51257">
    <property type="entry name" value="PROKAR_LIPOPROTEIN"/>
    <property type="match status" value="1"/>
</dbReference>
<evidence type="ECO:0000259" key="8">
    <source>
        <dbReference type="PROSITE" id="PS50059"/>
    </source>
</evidence>
<evidence type="ECO:0000256" key="4">
    <source>
        <dbReference type="ARBA" id="ARBA00023235"/>
    </source>
</evidence>
<accession>A0A1E7QJE6</accession>
<evidence type="ECO:0000256" key="7">
    <source>
        <dbReference type="SAM" id="Phobius"/>
    </source>
</evidence>
<feature type="domain" description="PPIase FKBP-type" evidence="8">
    <location>
        <begin position="197"/>
        <end position="253"/>
    </location>
</feature>
<gene>
    <name evidence="9" type="ORF">BIY23_03475</name>
</gene>
<name>A0A1E7QJE6_WOLPI</name>
<dbReference type="EMBL" id="MJMG01000008">
    <property type="protein sequence ID" value="OEY86590.1"/>
    <property type="molecule type" value="Genomic_DNA"/>
</dbReference>
<evidence type="ECO:0000256" key="2">
    <source>
        <dbReference type="ARBA" id="ARBA00006577"/>
    </source>
</evidence>
<dbReference type="InterPro" id="IPR046357">
    <property type="entry name" value="PPIase_dom_sf"/>
</dbReference>
<keyword evidence="3 5" id="KW-0697">Rotamase</keyword>
<comment type="caution">
    <text evidence="9">The sequence shown here is derived from an EMBL/GenBank/DDBJ whole genome shotgun (WGS) entry which is preliminary data.</text>
</comment>
<evidence type="ECO:0000256" key="3">
    <source>
        <dbReference type="ARBA" id="ARBA00023110"/>
    </source>
</evidence>
<dbReference type="PROSITE" id="PS50059">
    <property type="entry name" value="FKBP_PPIASE"/>
    <property type="match status" value="1"/>
</dbReference>
<dbReference type="Gene3D" id="3.10.50.40">
    <property type="match status" value="1"/>
</dbReference>
<dbReference type="PANTHER" id="PTHR43811">
    <property type="entry name" value="FKBP-TYPE PEPTIDYL-PROLYL CIS-TRANS ISOMERASE FKPA"/>
    <property type="match status" value="1"/>
</dbReference>
<dbReference type="Pfam" id="PF00254">
    <property type="entry name" value="FKBP_C"/>
    <property type="match status" value="1"/>
</dbReference>
<dbReference type="Proteomes" id="UP000175679">
    <property type="component" value="Unassembled WGS sequence"/>
</dbReference>
<dbReference type="OrthoDB" id="7165355at2"/>
<organism evidence="9 10">
    <name type="scientific">Wolbachia pipientis</name>
    <dbReference type="NCBI Taxonomy" id="955"/>
    <lineage>
        <taxon>Bacteria</taxon>
        <taxon>Pseudomonadati</taxon>
        <taxon>Pseudomonadota</taxon>
        <taxon>Alphaproteobacteria</taxon>
        <taxon>Rickettsiales</taxon>
        <taxon>Anaplasmataceae</taxon>
        <taxon>Wolbachieae</taxon>
        <taxon>Wolbachia</taxon>
    </lineage>
</organism>
<dbReference type="SUPFAM" id="SSF54534">
    <property type="entry name" value="FKBP-like"/>
    <property type="match status" value="1"/>
</dbReference>
<dbReference type="InterPro" id="IPR001179">
    <property type="entry name" value="PPIase_FKBP_dom"/>
</dbReference>
<keyword evidence="7" id="KW-0812">Transmembrane</keyword>